<comment type="caution">
    <text evidence="4">The sequence shown here is derived from an EMBL/GenBank/DDBJ whole genome shotgun (WGS) entry which is preliminary data.</text>
</comment>
<protein>
    <submittedName>
        <fullName evidence="4">Pyrroloquinoline quinone biosynthesis peptide chaperone PqqD</fullName>
    </submittedName>
</protein>
<proteinExistence type="predicted"/>
<dbReference type="Gene3D" id="1.10.10.1150">
    <property type="entry name" value="Coenzyme PQQ synthesis protein D (PqqD)"/>
    <property type="match status" value="1"/>
</dbReference>
<dbReference type="GO" id="GO:0018189">
    <property type="term" value="P:pyrroloquinoline quinone biosynthetic process"/>
    <property type="evidence" value="ECO:0007669"/>
    <property type="project" value="UniProtKB-UniPathway"/>
</dbReference>
<organism evidence="4 5">
    <name type="scientific">Methylotenera mobilis</name>
    <dbReference type="NCBI Taxonomy" id="359408"/>
    <lineage>
        <taxon>Bacteria</taxon>
        <taxon>Pseudomonadati</taxon>
        <taxon>Pseudomonadota</taxon>
        <taxon>Betaproteobacteria</taxon>
        <taxon>Nitrosomonadales</taxon>
        <taxon>Methylophilaceae</taxon>
        <taxon>Methylotenera</taxon>
    </lineage>
</organism>
<accession>A0A351R9B5</accession>
<comment type="subunit">
    <text evidence="2">Monomer. Interacts with PqqE.</text>
</comment>
<evidence type="ECO:0000313" key="5">
    <source>
        <dbReference type="Proteomes" id="UP000264313"/>
    </source>
</evidence>
<dbReference type="UniPathway" id="UPA00539"/>
<dbReference type="InterPro" id="IPR041881">
    <property type="entry name" value="PqqD_sf"/>
</dbReference>
<comment type="pathway">
    <text evidence="1">Cofactor biosynthesis; pyrroloquinoline quinone biosynthesis.</text>
</comment>
<reference evidence="4 5" key="1">
    <citation type="journal article" date="2018" name="Nat. Biotechnol.">
        <title>A standardized bacterial taxonomy based on genome phylogeny substantially revises the tree of life.</title>
        <authorList>
            <person name="Parks D.H."/>
            <person name="Chuvochina M."/>
            <person name="Waite D.W."/>
            <person name="Rinke C."/>
            <person name="Skarshewski A."/>
            <person name="Chaumeil P.A."/>
            <person name="Hugenholtz P."/>
        </authorList>
    </citation>
    <scope>NUCLEOTIDE SEQUENCE [LARGE SCALE GENOMIC DNA]</scope>
    <source>
        <strain evidence="4">UBA9958</strain>
    </source>
</reference>
<dbReference type="STRING" id="1132855.GCA_000384255_01725"/>
<evidence type="ECO:0000256" key="1">
    <source>
        <dbReference type="ARBA" id="ARBA00004886"/>
    </source>
</evidence>
<evidence type="ECO:0000313" key="4">
    <source>
        <dbReference type="EMBL" id="HBA08636.1"/>
    </source>
</evidence>
<dbReference type="Pfam" id="PF05402">
    <property type="entry name" value="PqqD"/>
    <property type="match status" value="1"/>
</dbReference>
<dbReference type="EMBL" id="DNAA01000069">
    <property type="protein sequence ID" value="HBA08636.1"/>
    <property type="molecule type" value="Genomic_DNA"/>
</dbReference>
<dbReference type="GO" id="GO:0048038">
    <property type="term" value="F:quinone binding"/>
    <property type="evidence" value="ECO:0007669"/>
    <property type="project" value="InterPro"/>
</dbReference>
<evidence type="ECO:0000256" key="2">
    <source>
        <dbReference type="ARBA" id="ARBA00011741"/>
    </source>
</evidence>
<name>A0A351R9B5_9PROT</name>
<dbReference type="AlphaFoldDB" id="A0A351R9B5"/>
<dbReference type="InterPro" id="IPR008792">
    <property type="entry name" value="PQQD"/>
</dbReference>
<keyword evidence="3" id="KW-0884">PQQ biosynthesis</keyword>
<sequence length="94" mass="10661">MMDNQIQNEDIYTLAPHHRFQWEEAQSSYVILFPEGMVKLHGGAGEVIKRLDGKATVSDVVADLKVTFPDAENIEKDIIGMYELALSKAWIRKV</sequence>
<dbReference type="Proteomes" id="UP000264313">
    <property type="component" value="Unassembled WGS sequence"/>
</dbReference>
<evidence type="ECO:0000256" key="3">
    <source>
        <dbReference type="ARBA" id="ARBA00022905"/>
    </source>
</evidence>
<dbReference type="NCBIfam" id="NF002535">
    <property type="entry name" value="PRK02079.1"/>
    <property type="match status" value="1"/>
</dbReference>
<dbReference type="InterPro" id="IPR022479">
    <property type="entry name" value="PqqD_bac"/>
</dbReference>
<dbReference type="NCBIfam" id="TIGR03859">
    <property type="entry name" value="PQQ_PqqD"/>
    <property type="match status" value="1"/>
</dbReference>
<gene>
    <name evidence="4" type="ORF">DCW48_02975</name>
</gene>